<evidence type="ECO:0000256" key="1">
    <source>
        <dbReference type="SAM" id="SignalP"/>
    </source>
</evidence>
<accession>A0A0F7ZUZ2</accession>
<name>A0A0F7ZUZ2_9HYPO</name>
<keyword evidence="3" id="KW-1185">Reference proteome</keyword>
<proteinExistence type="predicted"/>
<feature type="chain" id="PRO_5002526032" evidence="1">
    <location>
        <begin position="20"/>
        <end position="329"/>
    </location>
</feature>
<sequence>MRTTSLVVSCLTLLHRVSCLRYPPFELTEQKLRYAAINLTELTALANTALSVDDRDPPYADMEEVTEPTCLMYKASCGETSFWHRKEVSSGLRVTDIAIVPTYGPVHAHRMRKAMKFTDTIAEADVRSVKSGWRVTGELSLGLALGQKDRALATFGLKLASETRREVVQQHDTRTGIQREIVCDAGYQCWSELWTFVATVAGACTVRSMARCADKTVDICQQTGWDLCAQYGDFKARSCGHSSRPPTSPAAYDMLWPGAYKRSPGRETVPCQIQFPLSQANGKLYQLSLGFENKLEVLQDESGGDQGPRRRRASSLEEPELKLLYTEWI</sequence>
<gene>
    <name evidence="2" type="ORF">HIM_04865</name>
</gene>
<dbReference type="AlphaFoldDB" id="A0A0F7ZUZ2"/>
<organism evidence="2 3">
    <name type="scientific">Hirsutella minnesotensis 3608</name>
    <dbReference type="NCBI Taxonomy" id="1043627"/>
    <lineage>
        <taxon>Eukaryota</taxon>
        <taxon>Fungi</taxon>
        <taxon>Dikarya</taxon>
        <taxon>Ascomycota</taxon>
        <taxon>Pezizomycotina</taxon>
        <taxon>Sordariomycetes</taxon>
        <taxon>Hypocreomycetidae</taxon>
        <taxon>Hypocreales</taxon>
        <taxon>Ophiocordycipitaceae</taxon>
        <taxon>Hirsutella</taxon>
    </lineage>
</organism>
<evidence type="ECO:0000313" key="2">
    <source>
        <dbReference type="EMBL" id="KJZ75708.1"/>
    </source>
</evidence>
<keyword evidence="1" id="KW-0732">Signal</keyword>
<evidence type="ECO:0000313" key="3">
    <source>
        <dbReference type="Proteomes" id="UP000054481"/>
    </source>
</evidence>
<protein>
    <submittedName>
        <fullName evidence="2">Uncharacterized protein</fullName>
    </submittedName>
</protein>
<dbReference type="Proteomes" id="UP000054481">
    <property type="component" value="Unassembled WGS sequence"/>
</dbReference>
<reference evidence="2 3" key="1">
    <citation type="journal article" date="2014" name="Genome Biol. Evol.">
        <title>Comparative genomics and transcriptomics analyses reveal divergent lifestyle features of nematode endoparasitic fungus Hirsutella minnesotensis.</title>
        <authorList>
            <person name="Lai Y."/>
            <person name="Liu K."/>
            <person name="Zhang X."/>
            <person name="Zhang X."/>
            <person name="Li K."/>
            <person name="Wang N."/>
            <person name="Shu C."/>
            <person name="Wu Y."/>
            <person name="Wang C."/>
            <person name="Bushley K.E."/>
            <person name="Xiang M."/>
            <person name="Liu X."/>
        </authorList>
    </citation>
    <scope>NUCLEOTIDE SEQUENCE [LARGE SCALE GENOMIC DNA]</scope>
    <source>
        <strain evidence="2 3">3608</strain>
    </source>
</reference>
<feature type="signal peptide" evidence="1">
    <location>
        <begin position="1"/>
        <end position="19"/>
    </location>
</feature>
<dbReference type="EMBL" id="KQ030515">
    <property type="protein sequence ID" value="KJZ75708.1"/>
    <property type="molecule type" value="Genomic_DNA"/>
</dbReference>